<dbReference type="SUPFAM" id="SSF53448">
    <property type="entry name" value="Nucleotide-diphospho-sugar transferases"/>
    <property type="match status" value="1"/>
</dbReference>
<proteinExistence type="predicted"/>
<dbReference type="InterPro" id="IPR029044">
    <property type="entry name" value="Nucleotide-diphossugar_trans"/>
</dbReference>
<gene>
    <name evidence="1" type="ORF">BQ4739_LOCUS5687</name>
</gene>
<dbReference type="Proteomes" id="UP000256970">
    <property type="component" value="Unassembled WGS sequence"/>
</dbReference>
<protein>
    <submittedName>
        <fullName evidence="1">Uncharacterized protein</fullName>
    </submittedName>
</protein>
<evidence type="ECO:0000313" key="1">
    <source>
        <dbReference type="EMBL" id="SZX65242.1"/>
    </source>
</evidence>
<name>A0A383VKH8_TETOB</name>
<dbReference type="EMBL" id="FNXT01000579">
    <property type="protein sequence ID" value="SZX65242.1"/>
    <property type="molecule type" value="Genomic_DNA"/>
</dbReference>
<dbReference type="AlphaFoldDB" id="A0A383VKH8"/>
<reference evidence="1 2" key="1">
    <citation type="submission" date="2016-10" db="EMBL/GenBank/DDBJ databases">
        <authorList>
            <person name="Cai Z."/>
        </authorList>
    </citation>
    <scope>NUCLEOTIDE SEQUENCE [LARGE SCALE GENOMIC DNA]</scope>
</reference>
<evidence type="ECO:0000313" key="2">
    <source>
        <dbReference type="Proteomes" id="UP000256970"/>
    </source>
</evidence>
<sequence>MNPPRGGMWYELEHLKDYAENVVIITCTDPPSVAEGWNAVFQAFPDEPWGVYCARDTAWMPGSLQKLAVHMWGATKDNSIELGLMQWTFNIGGGAYNSFAMTRSAINRFGLFDENIYPSFYEDNDFQLRQARMQPPMQPKTLEGVVMHHGKPHESGYSSGVHTPDDPTHKDAEQNIRAAWQQRFVVNGNYIYRKWGCQPGSWASCAYKTPFNKTVPVWYWYTSKEQRQLDSGLSLREGKLFDAQGNAVYTLPATFNGWTGYTETKPVCRLSGPLGIIGNTTSGIICI</sequence>
<dbReference type="Gene3D" id="3.90.550.10">
    <property type="entry name" value="Spore Coat Polysaccharide Biosynthesis Protein SpsA, Chain A"/>
    <property type="match status" value="1"/>
</dbReference>
<organism evidence="1 2">
    <name type="scientific">Tetradesmus obliquus</name>
    <name type="common">Green alga</name>
    <name type="synonym">Acutodesmus obliquus</name>
    <dbReference type="NCBI Taxonomy" id="3088"/>
    <lineage>
        <taxon>Eukaryota</taxon>
        <taxon>Viridiplantae</taxon>
        <taxon>Chlorophyta</taxon>
        <taxon>core chlorophytes</taxon>
        <taxon>Chlorophyceae</taxon>
        <taxon>CS clade</taxon>
        <taxon>Sphaeropleales</taxon>
        <taxon>Scenedesmaceae</taxon>
        <taxon>Tetradesmus</taxon>
    </lineage>
</organism>
<keyword evidence="2" id="KW-1185">Reference proteome</keyword>
<accession>A0A383VKH8</accession>